<dbReference type="GO" id="GO:0006813">
    <property type="term" value="P:potassium ion transport"/>
    <property type="evidence" value="ECO:0007669"/>
    <property type="project" value="InterPro"/>
</dbReference>
<dbReference type="PANTHER" id="PTHR30445">
    <property type="entry name" value="K(+)_H(+) ANTIPORTER SUBUNIT KHTT"/>
    <property type="match status" value="1"/>
</dbReference>
<feature type="transmembrane region" description="Helical" evidence="8">
    <location>
        <begin position="542"/>
        <end position="564"/>
    </location>
</feature>
<feature type="transmembrane region" description="Helical" evidence="8">
    <location>
        <begin position="421"/>
        <end position="439"/>
    </location>
</feature>
<sequence length="594" mass="63550">MLPDTSVILALSAIIVNISDLHSKLNGFTISDMVIDIASLLHANHLLVFFLVLGLGYLVGNLNWRGFEVGATSGVLLAGLFFGHYGFQVPHAVQEIGFVLFIYSVGLQAGPRFFSVFAQDGMKYLMLSLVVAAGAMGTVLLMGKMLGFGPGMIAGLLAGGLTSTPTLAAAEAGIREGLAQVLSAEQVNILLRDLTASYAITYLFGLAGLIACIRFLPLLLRIDLPAEAAKMAQDSRPGFSADDSEEQDLEETRSLRVRAFEVTNPEIVDRPLRDLQFVRTTGCVIQQVHRGEEIFLPDAQTKLQQGDKVSVAGPLPRLEVLTDYLGPGIFDARLLETPIDTVAVVISKSEAVGKRISELHIPAAYGCFITRVIRTQIELPMSLDFRVEKGDVLIITGLKNRLERLVNEFGYVERRFVQTDLLTFAFGIVGGMLLGQISVQIGDVAVGLGTAGGLLFAGICIGFLRSMHPTFGRVPPAARWILRELGLLFFMAGIGVKAGAGIMDALFSVGLTLFLCGVVITLTPVALGFLFGRYVLKIQPVLLFGAITGAMTSTPALNVVTQAAKSPIPALGYAGTYTFANVLLALAGTILIYL</sequence>
<dbReference type="InterPro" id="IPR006512">
    <property type="entry name" value="YidE_YbjL"/>
</dbReference>
<keyword evidence="7 8" id="KW-0472">Membrane</keyword>
<protein>
    <submittedName>
        <fullName evidence="10">Putative transport protein</fullName>
    </submittedName>
</protein>
<reference evidence="10 11" key="1">
    <citation type="submission" date="2016-10" db="EMBL/GenBank/DDBJ databases">
        <authorList>
            <person name="de Groot N.N."/>
        </authorList>
    </citation>
    <scope>NUCLEOTIDE SEQUENCE [LARGE SCALE GENOMIC DNA]</scope>
    <source>
        <strain evidence="10 11">ASO4-2</strain>
    </source>
</reference>
<dbReference type="EMBL" id="FMXO01000003">
    <property type="protein sequence ID" value="SDB13579.1"/>
    <property type="molecule type" value="Genomic_DNA"/>
</dbReference>
<dbReference type="NCBIfam" id="TIGR01625">
    <property type="entry name" value="YidE_YbjL_dupl"/>
    <property type="match status" value="1"/>
</dbReference>
<evidence type="ECO:0000256" key="4">
    <source>
        <dbReference type="ARBA" id="ARBA00022475"/>
    </source>
</evidence>
<dbReference type="SUPFAM" id="SSF116726">
    <property type="entry name" value="TrkA C-terminal domain-like"/>
    <property type="match status" value="2"/>
</dbReference>
<feature type="transmembrane region" description="Helical" evidence="8">
    <location>
        <begin position="199"/>
        <end position="220"/>
    </location>
</feature>
<evidence type="ECO:0000256" key="1">
    <source>
        <dbReference type="ARBA" id="ARBA00004651"/>
    </source>
</evidence>
<dbReference type="GO" id="GO:0008324">
    <property type="term" value="F:monoatomic cation transmembrane transporter activity"/>
    <property type="evidence" value="ECO:0007669"/>
    <property type="project" value="InterPro"/>
</dbReference>
<evidence type="ECO:0000256" key="5">
    <source>
        <dbReference type="ARBA" id="ARBA00022692"/>
    </source>
</evidence>
<evidence type="ECO:0000256" key="2">
    <source>
        <dbReference type="ARBA" id="ARBA00009854"/>
    </source>
</evidence>
<accession>A0A1G6AZ81</accession>
<keyword evidence="11" id="KW-1185">Reference proteome</keyword>
<dbReference type="PANTHER" id="PTHR30445:SF10">
    <property type="entry name" value="TRANSPORT PROTEIN YBJL-RELATED"/>
    <property type="match status" value="1"/>
</dbReference>
<feature type="transmembrane region" description="Helical" evidence="8">
    <location>
        <begin position="570"/>
        <end position="593"/>
    </location>
</feature>
<feature type="transmembrane region" description="Helical" evidence="8">
    <location>
        <begin position="96"/>
        <end position="117"/>
    </location>
</feature>
<comment type="subcellular location">
    <subcellularLocation>
        <location evidence="1">Cell membrane</location>
        <topology evidence="1">Multi-pass membrane protein</topology>
    </subcellularLocation>
</comment>
<feature type="domain" description="RCK C-terminal" evidence="9">
    <location>
        <begin position="329"/>
        <end position="411"/>
    </location>
</feature>
<feature type="transmembrane region" description="Helical" evidence="8">
    <location>
        <begin position="445"/>
        <end position="464"/>
    </location>
</feature>
<dbReference type="AlphaFoldDB" id="A0A1G6AZ81"/>
<evidence type="ECO:0000256" key="3">
    <source>
        <dbReference type="ARBA" id="ARBA00022448"/>
    </source>
</evidence>
<comment type="similarity">
    <text evidence="2">Belongs to the AAE transporter (TC 2.A.81) family.</text>
</comment>
<name>A0A1G6AZ81_9BACT</name>
<evidence type="ECO:0000313" key="10">
    <source>
        <dbReference type="EMBL" id="SDB13579.1"/>
    </source>
</evidence>
<dbReference type="PROSITE" id="PS51202">
    <property type="entry name" value="RCK_C"/>
    <property type="match status" value="2"/>
</dbReference>
<dbReference type="InterPro" id="IPR036721">
    <property type="entry name" value="RCK_C_sf"/>
</dbReference>
<dbReference type="Proteomes" id="UP000198771">
    <property type="component" value="Unassembled WGS sequence"/>
</dbReference>
<dbReference type="Gene3D" id="3.30.70.1450">
    <property type="entry name" value="Regulator of K+ conductance, C-terminal domain"/>
    <property type="match status" value="2"/>
</dbReference>
<evidence type="ECO:0000256" key="8">
    <source>
        <dbReference type="SAM" id="Phobius"/>
    </source>
</evidence>
<dbReference type="InterPro" id="IPR006037">
    <property type="entry name" value="RCK_C"/>
</dbReference>
<gene>
    <name evidence="10" type="ORF">SAMN05660653_00667</name>
</gene>
<dbReference type="InterPro" id="IPR050144">
    <property type="entry name" value="AAE_transporter"/>
</dbReference>
<keyword evidence="6 8" id="KW-1133">Transmembrane helix</keyword>
<dbReference type="STRING" id="617002.SAMN05660653_00667"/>
<proteinExistence type="inferred from homology"/>
<evidence type="ECO:0000256" key="7">
    <source>
        <dbReference type="ARBA" id="ARBA00023136"/>
    </source>
</evidence>
<evidence type="ECO:0000313" key="11">
    <source>
        <dbReference type="Proteomes" id="UP000198771"/>
    </source>
</evidence>
<feature type="transmembrane region" description="Helical" evidence="8">
    <location>
        <begin position="485"/>
        <end position="503"/>
    </location>
</feature>
<keyword evidence="5 8" id="KW-0812">Transmembrane</keyword>
<dbReference type="GO" id="GO:0005886">
    <property type="term" value="C:plasma membrane"/>
    <property type="evidence" value="ECO:0007669"/>
    <property type="project" value="UniProtKB-SubCell"/>
</dbReference>
<keyword evidence="4" id="KW-1003">Cell membrane</keyword>
<evidence type="ECO:0000256" key="6">
    <source>
        <dbReference type="ARBA" id="ARBA00022989"/>
    </source>
</evidence>
<feature type="transmembrane region" description="Helical" evidence="8">
    <location>
        <begin position="66"/>
        <end position="84"/>
    </location>
</feature>
<feature type="transmembrane region" description="Helical" evidence="8">
    <location>
        <begin position="37"/>
        <end position="59"/>
    </location>
</feature>
<evidence type="ECO:0000259" key="9">
    <source>
        <dbReference type="PROSITE" id="PS51202"/>
    </source>
</evidence>
<dbReference type="Pfam" id="PF02080">
    <property type="entry name" value="TrkA_C"/>
    <property type="match status" value="2"/>
</dbReference>
<feature type="domain" description="RCK C-terminal" evidence="9">
    <location>
        <begin position="242"/>
        <end position="327"/>
    </location>
</feature>
<feature type="transmembrane region" description="Helical" evidence="8">
    <location>
        <begin position="124"/>
        <end position="142"/>
    </location>
</feature>
<dbReference type="Pfam" id="PF06826">
    <property type="entry name" value="Asp-Al_Ex"/>
    <property type="match status" value="2"/>
</dbReference>
<organism evidence="10 11">
    <name type="scientific">Desulfonatronum thiosulfatophilum</name>
    <dbReference type="NCBI Taxonomy" id="617002"/>
    <lineage>
        <taxon>Bacteria</taxon>
        <taxon>Pseudomonadati</taxon>
        <taxon>Thermodesulfobacteriota</taxon>
        <taxon>Desulfovibrionia</taxon>
        <taxon>Desulfovibrionales</taxon>
        <taxon>Desulfonatronaceae</taxon>
        <taxon>Desulfonatronum</taxon>
    </lineage>
</organism>
<keyword evidence="3" id="KW-0813">Transport</keyword>
<feature type="transmembrane region" description="Helical" evidence="8">
    <location>
        <begin position="509"/>
        <end position="530"/>
    </location>
</feature>